<dbReference type="AlphaFoldDB" id="A0A6L2JLB9"/>
<sequence>MFWECEKMLIRLEQYIVDEVKDKNMEDIDVTSWKKEFVTTFLINRIDVFNFGVFMIKYIDFYSRDIMLCFKQVTNHGEEYDVHVQELGSWSINLNDMSLQDSDTNSYEENSYINVDNVVSKEETPGFQTERMKRSSLSDKSRPPVFEHFKNPKKEPSLRLLEFICNHEGHFVLCGDLNEVYDESLVELPLGVRNFTWMNKAALDIDEEDCVKLLKNRMTSSWRT</sequence>
<protein>
    <submittedName>
        <fullName evidence="1">Ubiquitin-like-specific protease ESD4</fullName>
    </submittedName>
</protein>
<name>A0A6L2JLB9_TANCI</name>
<evidence type="ECO:0000313" key="1">
    <source>
        <dbReference type="EMBL" id="GEU37472.1"/>
    </source>
</evidence>
<accession>A0A6L2JLB9</accession>
<dbReference type="EMBL" id="BKCJ010000933">
    <property type="protein sequence ID" value="GEU37472.1"/>
    <property type="molecule type" value="Genomic_DNA"/>
</dbReference>
<dbReference type="GO" id="GO:0008233">
    <property type="term" value="F:peptidase activity"/>
    <property type="evidence" value="ECO:0007669"/>
    <property type="project" value="UniProtKB-KW"/>
</dbReference>
<organism evidence="1">
    <name type="scientific">Tanacetum cinerariifolium</name>
    <name type="common">Dalmatian daisy</name>
    <name type="synonym">Chrysanthemum cinerariifolium</name>
    <dbReference type="NCBI Taxonomy" id="118510"/>
    <lineage>
        <taxon>Eukaryota</taxon>
        <taxon>Viridiplantae</taxon>
        <taxon>Streptophyta</taxon>
        <taxon>Embryophyta</taxon>
        <taxon>Tracheophyta</taxon>
        <taxon>Spermatophyta</taxon>
        <taxon>Magnoliopsida</taxon>
        <taxon>eudicotyledons</taxon>
        <taxon>Gunneridae</taxon>
        <taxon>Pentapetalae</taxon>
        <taxon>asterids</taxon>
        <taxon>campanulids</taxon>
        <taxon>Asterales</taxon>
        <taxon>Asteraceae</taxon>
        <taxon>Asteroideae</taxon>
        <taxon>Anthemideae</taxon>
        <taxon>Anthemidinae</taxon>
        <taxon>Tanacetum</taxon>
    </lineage>
</organism>
<dbReference type="Gene3D" id="3.40.395.10">
    <property type="entry name" value="Adenoviral Proteinase, Chain A"/>
    <property type="match status" value="1"/>
</dbReference>
<comment type="caution">
    <text evidence="1">The sequence shown here is derived from an EMBL/GenBank/DDBJ whole genome shotgun (WGS) entry which is preliminary data.</text>
</comment>
<proteinExistence type="predicted"/>
<reference evidence="1" key="1">
    <citation type="journal article" date="2019" name="Sci. Rep.">
        <title>Draft genome of Tanacetum cinerariifolium, the natural source of mosquito coil.</title>
        <authorList>
            <person name="Yamashiro T."/>
            <person name="Shiraishi A."/>
            <person name="Satake H."/>
            <person name="Nakayama K."/>
        </authorList>
    </citation>
    <scope>NUCLEOTIDE SEQUENCE</scope>
</reference>
<keyword evidence="1" id="KW-0645">Protease</keyword>
<keyword evidence="1" id="KW-0378">Hydrolase</keyword>
<gene>
    <name evidence="1" type="ORF">Tci_009450</name>
</gene>
<dbReference type="GO" id="GO:0006508">
    <property type="term" value="P:proteolysis"/>
    <property type="evidence" value="ECO:0007669"/>
    <property type="project" value="UniProtKB-KW"/>
</dbReference>